<dbReference type="SUPFAM" id="SSF51905">
    <property type="entry name" value="FAD/NAD(P)-binding domain"/>
    <property type="match status" value="1"/>
</dbReference>
<feature type="domain" description="Aminomethyltransferase C-terminal" evidence="5">
    <location>
        <begin position="905"/>
        <end position="991"/>
    </location>
</feature>
<protein>
    <submittedName>
        <fullName evidence="7">Sarcosine oxidase subunit alpha family protein</fullName>
    </submittedName>
</protein>
<dbReference type="Pfam" id="PF07992">
    <property type="entry name" value="Pyr_redox_2"/>
    <property type="match status" value="1"/>
</dbReference>
<accession>A0A5B8FII5</accession>
<feature type="domain" description="FAD/NAD(P)-binding" evidence="4">
    <location>
        <begin position="170"/>
        <end position="421"/>
    </location>
</feature>
<keyword evidence="2" id="KW-0560">Oxidoreductase</keyword>
<dbReference type="AlphaFoldDB" id="A0A5B8FII5"/>
<dbReference type="EMBL" id="CP040818">
    <property type="protein sequence ID" value="QDL93108.1"/>
    <property type="molecule type" value="Genomic_DNA"/>
</dbReference>
<dbReference type="PANTHER" id="PTHR43757">
    <property type="entry name" value="AMINOMETHYLTRANSFERASE"/>
    <property type="match status" value="1"/>
</dbReference>
<dbReference type="GO" id="GO:0008115">
    <property type="term" value="F:sarcosine oxidase activity"/>
    <property type="evidence" value="ECO:0007669"/>
    <property type="project" value="InterPro"/>
</dbReference>
<dbReference type="Pfam" id="PF17806">
    <property type="entry name" value="SO_alpha_A3"/>
    <property type="match status" value="1"/>
</dbReference>
<name>A0A5B8FII5_9RHOB</name>
<evidence type="ECO:0000256" key="1">
    <source>
        <dbReference type="ARBA" id="ARBA00008609"/>
    </source>
</evidence>
<evidence type="ECO:0000313" key="7">
    <source>
        <dbReference type="EMBL" id="QDL93108.1"/>
    </source>
</evidence>
<dbReference type="PRINTS" id="PR00411">
    <property type="entry name" value="PNDRDTASEI"/>
</dbReference>
<dbReference type="InterPro" id="IPR013977">
    <property type="entry name" value="GcvT_C"/>
</dbReference>
<dbReference type="InterPro" id="IPR042204">
    <property type="entry name" value="2Fe-2S-bd_N"/>
</dbReference>
<comment type="similarity">
    <text evidence="1">Belongs to the GcvT family.</text>
</comment>
<evidence type="ECO:0000259" key="6">
    <source>
        <dbReference type="Pfam" id="PF17806"/>
    </source>
</evidence>
<dbReference type="Gene3D" id="3.50.50.60">
    <property type="entry name" value="FAD/NAD(P)-binding domain"/>
    <property type="match status" value="1"/>
</dbReference>
<dbReference type="InterPro" id="IPR027266">
    <property type="entry name" value="TrmE/GcvT-like"/>
</dbReference>
<feature type="domain" description="GCVT N-terminal" evidence="3">
    <location>
        <begin position="622"/>
        <end position="885"/>
    </location>
</feature>
<dbReference type="PRINTS" id="PR00368">
    <property type="entry name" value="FADPNR"/>
</dbReference>
<sequence length="999" mass="106335">MSARLPRGGLLIDRQSPVSFSADGRTLTGFRGDTLASALLGAGEMLMGRSFKYHRPRGPIASGPEEPNALYGIGEGARFEPNQRATVTELFEGLHARSQNRWPSLALDVGAVNAKLSRLLPAGFYYKTFIHPRAAWKHLFEPVIRRSAGLGQPPAEADADRYEQVHAFVDVLVVGGGIAGLAAARQAASGGARVMLVEQAPHWGGRALVDGPVIDGMPAAEWIAAETAALGARANVILRSRFTASAVNDHGYVLGVERLTDHAPATGAPRHRQWRIRAGRVITATGAIERPLSFPGNDVPGVMLASAIRDHLALYAVSPGARTVVLTNNDDAYRTAIALKKAGLDVPAIVDARANPTSQLVADARALGLRVEFGRALSGVTGSKRVEGVKLCTLSGQGSVIEEIACDAVAMSGGWSPVVHLWSHCGGKLVWDEAHAMFAPDPQRPPTGADGAGFVIAAGTAAGHMLTGETLADAAAAGRRAGEEVGQRPGDEPVPLSETIAEAALLPVWIMPLQAGPELRAKAFLDYQNDVKVSDVQLAAREGYESVEHTKRYTTLGMATDQGKLSNINGLAVLADTLGQPIPQVGTTTFRPPYTPVSFGAITGMARGPLFRPTRRTSTDPWAEAAGAVFEPVGDWRRAFAYPRAGESTEDAVVREVLTVREGVGLLDASTLGKVIVKGPDAGKLLDLVYTNMMSTLKPGRCRYGLMCTENGFVFDDGVVVRLDADTFLCHTTTGGAERVHGHFEEWLQTEWWDLQAYTANVTEQFAQFVVAGPKARGVLEALGGMDVSREGLPFLTSSQGTLGGYQVRVHRISFSGELSFEIAVAADQGALLWERLIGLGAVPYGTEAMHVLRGEKGFIIVGDETDGTVTPHDLGMSWAVSKKKPDFIGKRALERSYLAGSGRKQLVGLETVDPSDRLPDGAHAVSGTRPDGRPQAIGHVTSTYRSPTLGRPIAMGLIVDGLARMGEVIDFPVSDSLTMHARIVSPCFFDKEGSRQDV</sequence>
<proteinExistence type="inferred from homology"/>
<gene>
    <name evidence="7" type="ORF">FDP22_15730</name>
</gene>
<dbReference type="InterPro" id="IPR023753">
    <property type="entry name" value="FAD/NAD-binding_dom"/>
</dbReference>
<dbReference type="InterPro" id="IPR036188">
    <property type="entry name" value="FAD/NAD-bd_sf"/>
</dbReference>
<dbReference type="RefSeq" id="WP_138575107.1">
    <property type="nucleotide sequence ID" value="NZ_CP040818.1"/>
</dbReference>
<dbReference type="Proteomes" id="UP000305888">
    <property type="component" value="Chromosome"/>
</dbReference>
<dbReference type="NCBIfam" id="TIGR01372">
    <property type="entry name" value="soxA"/>
    <property type="match status" value="1"/>
</dbReference>
<evidence type="ECO:0000259" key="5">
    <source>
        <dbReference type="Pfam" id="PF08669"/>
    </source>
</evidence>
<dbReference type="InterPro" id="IPR041117">
    <property type="entry name" value="SoxA_A3"/>
</dbReference>
<feature type="domain" description="SoxA A3" evidence="6">
    <location>
        <begin position="522"/>
        <end position="602"/>
    </location>
</feature>
<reference evidence="7 8" key="1">
    <citation type="submission" date="2019-06" db="EMBL/GenBank/DDBJ databases">
        <title>Genome sequence of Rhodobacteraceae bacterium D4M1.</title>
        <authorList>
            <person name="Cao J."/>
        </authorList>
    </citation>
    <scope>NUCLEOTIDE SEQUENCE [LARGE SCALE GENOMIC DNA]</scope>
    <source>
        <strain evidence="7 8">D4M1</strain>
    </source>
</reference>
<evidence type="ECO:0000256" key="2">
    <source>
        <dbReference type="ARBA" id="ARBA00023002"/>
    </source>
</evidence>
<dbReference type="Pfam" id="PF01571">
    <property type="entry name" value="GCV_T"/>
    <property type="match status" value="1"/>
</dbReference>
<dbReference type="PIRSF" id="PIRSF037980">
    <property type="entry name" value="SoxA"/>
    <property type="match status" value="1"/>
</dbReference>
<dbReference type="InterPro" id="IPR006222">
    <property type="entry name" value="GCVT_N"/>
</dbReference>
<dbReference type="Gene3D" id="3.30.1360.120">
    <property type="entry name" value="Probable tRNA modification gtpase trme, domain 1"/>
    <property type="match status" value="1"/>
</dbReference>
<evidence type="ECO:0000313" key="8">
    <source>
        <dbReference type="Proteomes" id="UP000305888"/>
    </source>
</evidence>
<evidence type="ECO:0000259" key="3">
    <source>
        <dbReference type="Pfam" id="PF01571"/>
    </source>
</evidence>
<organism evidence="7 8">
    <name type="scientific">Paroceanicella profunda</name>
    <dbReference type="NCBI Taxonomy" id="2579971"/>
    <lineage>
        <taxon>Bacteria</taxon>
        <taxon>Pseudomonadati</taxon>
        <taxon>Pseudomonadota</taxon>
        <taxon>Alphaproteobacteria</taxon>
        <taxon>Rhodobacterales</taxon>
        <taxon>Paracoccaceae</taxon>
        <taxon>Paroceanicella</taxon>
    </lineage>
</organism>
<dbReference type="InterPro" id="IPR029043">
    <property type="entry name" value="GcvT/YgfZ_C"/>
</dbReference>
<dbReference type="InterPro" id="IPR028896">
    <property type="entry name" value="GcvT/YgfZ/DmdA"/>
</dbReference>
<dbReference type="Gene3D" id="3.10.20.440">
    <property type="entry name" value="2Fe-2S iron-sulphur cluster binding domain, sarcosine oxidase, alpha subunit, N-terminal domain"/>
    <property type="match status" value="1"/>
</dbReference>
<dbReference type="SUPFAM" id="SSF101790">
    <property type="entry name" value="Aminomethyltransferase beta-barrel domain"/>
    <property type="match status" value="1"/>
</dbReference>
<dbReference type="InterPro" id="IPR006277">
    <property type="entry name" value="Sarcosine_oxidase_asu"/>
</dbReference>
<dbReference type="GO" id="GO:0046653">
    <property type="term" value="P:tetrahydrofolate metabolic process"/>
    <property type="evidence" value="ECO:0007669"/>
    <property type="project" value="InterPro"/>
</dbReference>
<keyword evidence="8" id="KW-1185">Reference proteome</keyword>
<dbReference type="Pfam" id="PF13510">
    <property type="entry name" value="Fer2_4"/>
    <property type="match status" value="1"/>
</dbReference>
<dbReference type="PANTHER" id="PTHR43757:SF2">
    <property type="entry name" value="AMINOMETHYLTRANSFERASE, MITOCHONDRIAL"/>
    <property type="match status" value="1"/>
</dbReference>
<dbReference type="KEGG" id="ppru:FDP22_15730"/>
<evidence type="ECO:0000259" key="4">
    <source>
        <dbReference type="Pfam" id="PF07992"/>
    </source>
</evidence>
<dbReference type="SUPFAM" id="SSF103025">
    <property type="entry name" value="Folate-binding domain"/>
    <property type="match status" value="1"/>
</dbReference>
<dbReference type="Pfam" id="PF08669">
    <property type="entry name" value="GCV_T_C"/>
    <property type="match status" value="1"/>
</dbReference>
<dbReference type="OrthoDB" id="5287468at2"/>